<comment type="caution">
    <text evidence="3">The sequence shown here is derived from an EMBL/GenBank/DDBJ whole genome shotgun (WGS) entry which is preliminary data.</text>
</comment>
<reference evidence="3 4" key="1">
    <citation type="submission" date="2019-02" db="EMBL/GenBank/DDBJ databases">
        <title>Paenibacillus sp. nov., isolated from surface-sterilized tissue of Thalictrum simplex L.</title>
        <authorList>
            <person name="Tuo L."/>
        </authorList>
    </citation>
    <scope>NUCLEOTIDE SEQUENCE [LARGE SCALE GENOMIC DNA]</scope>
    <source>
        <strain evidence="3 4">N2SHLJ1</strain>
    </source>
</reference>
<dbReference type="SUPFAM" id="SSF56219">
    <property type="entry name" value="DNase I-like"/>
    <property type="match status" value="1"/>
</dbReference>
<evidence type="ECO:0000256" key="1">
    <source>
        <dbReference type="SAM" id="SignalP"/>
    </source>
</evidence>
<accession>A0A4Q9DUD9</accession>
<dbReference type="Proteomes" id="UP000293142">
    <property type="component" value="Unassembled WGS sequence"/>
</dbReference>
<feature type="domain" description="Endonuclease/exonuclease/phosphatase" evidence="2">
    <location>
        <begin position="51"/>
        <end position="273"/>
    </location>
</feature>
<keyword evidence="3" id="KW-0269">Exonuclease</keyword>
<feature type="chain" id="PRO_5039354572" evidence="1">
    <location>
        <begin position="32"/>
        <end position="288"/>
    </location>
</feature>
<dbReference type="OrthoDB" id="155529at2"/>
<protein>
    <submittedName>
        <fullName evidence="3">Endonuclease/exonuclease/phosphatase</fullName>
    </submittedName>
</protein>
<dbReference type="GO" id="GO:0016020">
    <property type="term" value="C:membrane"/>
    <property type="evidence" value="ECO:0007669"/>
    <property type="project" value="GOC"/>
</dbReference>
<dbReference type="Gene3D" id="3.60.10.10">
    <property type="entry name" value="Endonuclease/exonuclease/phosphatase"/>
    <property type="match status" value="1"/>
</dbReference>
<organism evidence="3 4">
    <name type="scientific">Paenibacillus thalictri</name>
    <dbReference type="NCBI Taxonomy" id="2527873"/>
    <lineage>
        <taxon>Bacteria</taxon>
        <taxon>Bacillati</taxon>
        <taxon>Bacillota</taxon>
        <taxon>Bacilli</taxon>
        <taxon>Bacillales</taxon>
        <taxon>Paenibacillaceae</taxon>
        <taxon>Paenibacillus</taxon>
    </lineage>
</organism>
<dbReference type="PANTHER" id="PTHR14859:SF15">
    <property type="entry name" value="ENDONUCLEASE_EXONUCLEASE_PHOSPHATASE DOMAIN-CONTAINING PROTEIN"/>
    <property type="match status" value="1"/>
</dbReference>
<keyword evidence="1" id="KW-0732">Signal</keyword>
<dbReference type="InterPro" id="IPR051916">
    <property type="entry name" value="GPI-anchor_lipid_remodeler"/>
</dbReference>
<dbReference type="Pfam" id="PF03372">
    <property type="entry name" value="Exo_endo_phos"/>
    <property type="match status" value="1"/>
</dbReference>
<feature type="signal peptide" evidence="1">
    <location>
        <begin position="1"/>
        <end position="31"/>
    </location>
</feature>
<gene>
    <name evidence="3" type="ORF">EYB31_04845</name>
</gene>
<dbReference type="GO" id="GO:0004527">
    <property type="term" value="F:exonuclease activity"/>
    <property type="evidence" value="ECO:0007669"/>
    <property type="project" value="UniProtKB-KW"/>
</dbReference>
<dbReference type="EMBL" id="SIRE01000004">
    <property type="protein sequence ID" value="TBL80559.1"/>
    <property type="molecule type" value="Genomic_DNA"/>
</dbReference>
<dbReference type="InterPro" id="IPR005135">
    <property type="entry name" value="Endo/exonuclease/phosphatase"/>
</dbReference>
<keyword evidence="3" id="KW-0255">Endonuclease</keyword>
<keyword evidence="3" id="KW-0540">Nuclease</keyword>
<keyword evidence="4" id="KW-1185">Reference proteome</keyword>
<evidence type="ECO:0000313" key="3">
    <source>
        <dbReference type="EMBL" id="TBL80559.1"/>
    </source>
</evidence>
<dbReference type="GO" id="GO:0006506">
    <property type="term" value="P:GPI anchor biosynthetic process"/>
    <property type="evidence" value="ECO:0007669"/>
    <property type="project" value="TreeGrafter"/>
</dbReference>
<dbReference type="GO" id="GO:0004519">
    <property type="term" value="F:endonuclease activity"/>
    <property type="evidence" value="ECO:0007669"/>
    <property type="project" value="UniProtKB-KW"/>
</dbReference>
<evidence type="ECO:0000259" key="2">
    <source>
        <dbReference type="Pfam" id="PF03372"/>
    </source>
</evidence>
<dbReference type="InterPro" id="IPR036691">
    <property type="entry name" value="Endo/exonu/phosph_ase_sf"/>
</dbReference>
<proteinExistence type="predicted"/>
<sequence length="288" mass="31908">MNRQVWRLRMKAKIKALVSLLIVLSISHALVQTAVAESESGEQAAQTVRFMSYNIRHGQGDDDKFDLNRTADVIKKSNAEIVGLQEVDNNWSARSEFLDEAKKLSELLGMEYAFIANLEQTAGNGQSEPRQYGTAVLSKYPIKDSRRHPLPKIEDSSEPRGLLEATIDVGGTDITVFNTHMSIIAGERVVQIKELAGIAGKKSGPVVFMGDFNAKPNTFEMRPLMRNYNEAFRGKNALTAPTSKPASQIDFILFNNDFELLSSEVLQTIASDHLPVTAQLRIKGKVTD</sequence>
<dbReference type="AlphaFoldDB" id="A0A4Q9DUD9"/>
<dbReference type="PANTHER" id="PTHR14859">
    <property type="entry name" value="CALCOFLUOR WHITE HYPERSENSITIVE PROTEIN PRECURSOR"/>
    <property type="match status" value="1"/>
</dbReference>
<evidence type="ECO:0000313" key="4">
    <source>
        <dbReference type="Proteomes" id="UP000293142"/>
    </source>
</evidence>
<keyword evidence="3" id="KW-0378">Hydrolase</keyword>
<name>A0A4Q9DUD9_9BACL</name>